<evidence type="ECO:0000313" key="2">
    <source>
        <dbReference type="Proteomes" id="UP000502377"/>
    </source>
</evidence>
<dbReference type="InterPro" id="IPR006482">
    <property type="entry name" value="Cas7_Csh2/Csh2"/>
</dbReference>
<proteinExistence type="predicted"/>
<dbReference type="Proteomes" id="UP000502377">
    <property type="component" value="Chromosome"/>
</dbReference>
<dbReference type="AlphaFoldDB" id="A0A6G5QQP8"/>
<accession>A0A6G5QQP8</accession>
<dbReference type="NCBIfam" id="TIGR02590">
    <property type="entry name" value="cas_Csh2"/>
    <property type="match status" value="1"/>
</dbReference>
<sequence length="291" mass="33123">MSDLAKHSEILFLWDAKMTNPNGDMLNDNAPRYDESDRKAVVSDVRVKRTIRDDLQYRKGKTVFVNNAEQVQSAETRFTELRNALNEKDDKKVFLSCIDNRLFGGVAPKSNLQIIGTVQFSWAKSLNETETILSQGTGAFGKDNSLNKTFRTDNYIPYGLFAMYGTINSLNAAKSNASEEDVADMLDSMWQGTKLLNTRSKVGQKPRMLIRVIYKDTYMIGLLDELVKIDNENSQQLRAFSECELNFSALARSLKNMSQKIEKVVVFYDDSAKKYLDNFKDLNINLEAKEL</sequence>
<organism evidence="1 2">
    <name type="scientific">Campylobacter rectus</name>
    <name type="common">Wolinella recta</name>
    <dbReference type="NCBI Taxonomy" id="203"/>
    <lineage>
        <taxon>Bacteria</taxon>
        <taxon>Pseudomonadati</taxon>
        <taxon>Campylobacterota</taxon>
        <taxon>Epsilonproteobacteria</taxon>
        <taxon>Campylobacterales</taxon>
        <taxon>Campylobacteraceae</taxon>
        <taxon>Campylobacter</taxon>
    </lineage>
</organism>
<name>A0A6G5QQP8_CAMRE</name>
<dbReference type="InterPro" id="IPR013419">
    <property type="entry name" value="CRISPR-assoc_prot_Cas7/Csh2"/>
</dbReference>
<dbReference type="RefSeq" id="WP_002944233.1">
    <property type="nucleotide sequence ID" value="NZ_CAUTXX010000080.1"/>
</dbReference>
<dbReference type="GO" id="GO:0043571">
    <property type="term" value="P:maintenance of CRISPR repeat elements"/>
    <property type="evidence" value="ECO:0007669"/>
    <property type="project" value="InterPro"/>
</dbReference>
<protein>
    <submittedName>
        <fullName evidence="1">CRISPR/Cas system-associated RAMP protein Cas7, type I-B/HMARI</fullName>
    </submittedName>
</protein>
<dbReference type="NCBIfam" id="TIGR01595">
    <property type="entry name" value="cas_CT1132"/>
    <property type="match status" value="1"/>
</dbReference>
<dbReference type="KEGG" id="crx:CRECT_2359"/>
<evidence type="ECO:0000313" key="1">
    <source>
        <dbReference type="EMBL" id="QCD47941.1"/>
    </source>
</evidence>
<dbReference type="EMBL" id="CP012543">
    <property type="protein sequence ID" value="QCD47941.1"/>
    <property type="molecule type" value="Genomic_DNA"/>
</dbReference>
<dbReference type="Pfam" id="PF05107">
    <property type="entry name" value="Cas_Cas7"/>
    <property type="match status" value="1"/>
</dbReference>
<gene>
    <name evidence="1" type="primary">cas7</name>
    <name evidence="1" type="ORF">CRECT_2359</name>
</gene>
<reference evidence="1 2" key="1">
    <citation type="submission" date="2016-07" db="EMBL/GenBank/DDBJ databases">
        <title>Comparative genomics of the Campylobacter concisus group.</title>
        <authorList>
            <person name="Miller W.G."/>
            <person name="Yee E."/>
            <person name="Chapman M.H."/>
            <person name="Huynh S."/>
            <person name="Bono J.L."/>
            <person name="On S.L.W."/>
            <person name="StLeger J."/>
            <person name="Foster G."/>
            <person name="Parker C.T."/>
        </authorList>
    </citation>
    <scope>NUCLEOTIDE SEQUENCE [LARGE SCALE GENOMIC DNA]</scope>
    <source>
        <strain evidence="1 2">ATCC 33238</strain>
    </source>
</reference>